<gene>
    <name evidence="18" type="ORF">SAMN02745784_00331</name>
</gene>
<keyword evidence="5 16" id="KW-0812">Transmembrane</keyword>
<dbReference type="InterPro" id="IPR018541">
    <property type="entry name" value="Ftsk_gamma"/>
</dbReference>
<dbReference type="Gene3D" id="1.10.10.10">
    <property type="entry name" value="Winged helix-like DNA-binding domain superfamily/Winged helix DNA-binding domain"/>
    <property type="match status" value="1"/>
</dbReference>
<dbReference type="Pfam" id="PF13491">
    <property type="entry name" value="FtsK_4TM"/>
    <property type="match status" value="1"/>
</dbReference>
<keyword evidence="15" id="KW-0175">Coiled coil</keyword>
<dbReference type="InterPro" id="IPR036388">
    <property type="entry name" value="WH-like_DNA-bd_sf"/>
</dbReference>
<dbReference type="GO" id="GO:0051301">
    <property type="term" value="P:cell division"/>
    <property type="evidence" value="ECO:0007669"/>
    <property type="project" value="UniProtKB-KW"/>
</dbReference>
<comment type="subcellular location">
    <subcellularLocation>
        <location evidence="1">Cell membrane</location>
        <topology evidence="1">Multi-pass membrane protein</topology>
    </subcellularLocation>
</comment>
<dbReference type="PROSITE" id="PS50901">
    <property type="entry name" value="FTSK"/>
    <property type="match status" value="1"/>
</dbReference>
<evidence type="ECO:0000256" key="15">
    <source>
        <dbReference type="SAM" id="Coils"/>
    </source>
</evidence>
<keyword evidence="6 14" id="KW-0547">Nucleotide-binding</keyword>
<dbReference type="Pfam" id="PF17854">
    <property type="entry name" value="FtsK_alpha"/>
    <property type="match status" value="1"/>
</dbReference>
<dbReference type="STRING" id="1123404.SAMN02745784_00331"/>
<dbReference type="GO" id="GO:0003677">
    <property type="term" value="F:DNA binding"/>
    <property type="evidence" value="ECO:0007669"/>
    <property type="project" value="UniProtKB-KW"/>
</dbReference>
<feature type="transmembrane region" description="Helical" evidence="16">
    <location>
        <begin position="21"/>
        <end position="49"/>
    </location>
</feature>
<keyword evidence="19" id="KW-1185">Reference proteome</keyword>
<evidence type="ECO:0000256" key="14">
    <source>
        <dbReference type="PROSITE-ProRule" id="PRU00289"/>
    </source>
</evidence>
<dbReference type="Pfam" id="PF01580">
    <property type="entry name" value="FtsK_SpoIIIE"/>
    <property type="match status" value="1"/>
</dbReference>
<dbReference type="Proteomes" id="UP000184114">
    <property type="component" value="Unassembled WGS sequence"/>
</dbReference>
<keyword evidence="11 16" id="KW-0472">Membrane</keyword>
<evidence type="ECO:0000313" key="18">
    <source>
        <dbReference type="EMBL" id="SHE31800.1"/>
    </source>
</evidence>
<sequence length="723" mass="80068">MNLKKKTIKKTQKKNKYNKDIIGIIVIALGILSMISLFSSNMGIIGSIIKGTTFSLMGFGSYFFPLIIIASGIIFFLEDYKHMEGRMILSMGFILLSILVMLDGINPFDYKFIDRINTSLNLSKIGKGGGIIGSFFGFFIYRLFGSIGSYLVLGFIIIINTLIITNIKVKDIFLKSKNMKKTNEDKKQRAKPKIINEIKPELNKEDIKKDIKILDYVKNQKKENLKEMSTEEINNIDAEIKNKQSKNHISTYNIPSLALLKSPISNQDGDDRKEILNNAKIIEETMKNFGIDATITQINKGPTITCYELQPSPGIKLSKIVSLSDNIALSLASSDIRIEAPIPGKAAVGIEVPNKIKSSVFLKEIITSESYNTIDSPIPLALGKDISGNAIVSTIDKMPHLLIAGATGSGKSVCINTIIMSILYKSSPEDVKLLLIDPKMVELSIYNGIPHLLIPVVTDAKKAAFALNWAVTEMEKRYKLFAENNVRDIKSYNSKTKDTGGEELPTIVIIIDELADLMMVAAQEIEDYICRLAQMARAAGMYLIVATQRPSVDVITGTIKANIPSRISFAVSSQVDSRTILDMAGAEKLLGKGDMLFYPSFYSKPSRLQGAFISDEEVEAVVNSLKAQDITEYNEDIIEVVENSKEISFTDSDELLPTAISLVVEEGQASISLLQRRLKIGYARAARIVDEMEERGVIGGYEGSKPRKVLLSPEDLESTFKER</sequence>
<keyword evidence="10" id="KW-0238">DNA-binding</keyword>
<dbReference type="GO" id="GO:0005886">
    <property type="term" value="C:plasma membrane"/>
    <property type="evidence" value="ECO:0007669"/>
    <property type="project" value="UniProtKB-SubCell"/>
</dbReference>
<dbReference type="SMART" id="SM00843">
    <property type="entry name" value="Ftsk_gamma"/>
    <property type="match status" value="1"/>
</dbReference>
<keyword evidence="8 14" id="KW-0067">ATP-binding</keyword>
<evidence type="ECO:0000256" key="4">
    <source>
        <dbReference type="ARBA" id="ARBA00022618"/>
    </source>
</evidence>
<evidence type="ECO:0000256" key="6">
    <source>
        <dbReference type="ARBA" id="ARBA00022741"/>
    </source>
</evidence>
<keyword evidence="12" id="KW-0131">Cell cycle</keyword>
<evidence type="ECO:0000256" key="16">
    <source>
        <dbReference type="SAM" id="Phobius"/>
    </source>
</evidence>
<dbReference type="RefSeq" id="WP_072972277.1">
    <property type="nucleotide sequence ID" value="NZ_FQTY01000001.1"/>
</dbReference>
<evidence type="ECO:0000256" key="10">
    <source>
        <dbReference type="ARBA" id="ARBA00023125"/>
    </source>
</evidence>
<dbReference type="SUPFAM" id="SSF46785">
    <property type="entry name" value="Winged helix' DNA-binding domain"/>
    <property type="match status" value="1"/>
</dbReference>
<dbReference type="GeneID" id="90995024"/>
<dbReference type="Pfam" id="PF09397">
    <property type="entry name" value="FtsK_gamma"/>
    <property type="match status" value="1"/>
</dbReference>
<evidence type="ECO:0000313" key="19">
    <source>
        <dbReference type="Proteomes" id="UP000184114"/>
    </source>
</evidence>
<dbReference type="PANTHER" id="PTHR22683">
    <property type="entry name" value="SPORULATION PROTEIN RELATED"/>
    <property type="match status" value="1"/>
</dbReference>
<keyword evidence="4" id="KW-0132">Cell division</keyword>
<evidence type="ECO:0000259" key="17">
    <source>
        <dbReference type="PROSITE" id="PS50901"/>
    </source>
</evidence>
<dbReference type="SUPFAM" id="SSF52540">
    <property type="entry name" value="P-loop containing nucleoside triphosphate hydrolases"/>
    <property type="match status" value="1"/>
</dbReference>
<feature type="binding site" evidence="14">
    <location>
        <begin position="405"/>
        <end position="412"/>
    </location>
    <ligand>
        <name>ATP</name>
        <dbReference type="ChEBI" id="CHEBI:30616"/>
    </ligand>
</feature>
<dbReference type="EMBL" id="FQTY01000001">
    <property type="protein sequence ID" value="SHE31800.1"/>
    <property type="molecule type" value="Genomic_DNA"/>
</dbReference>
<keyword evidence="7" id="KW-0159">Chromosome partition</keyword>
<keyword evidence="9 16" id="KW-1133">Transmembrane helix</keyword>
<name>A0A1M4SHX9_9FIRM</name>
<protein>
    <submittedName>
        <fullName evidence="18">DNA translocase FtsK</fullName>
    </submittedName>
</protein>
<accession>A0A1M4SHX9</accession>
<evidence type="ECO:0000256" key="9">
    <source>
        <dbReference type="ARBA" id="ARBA00022989"/>
    </source>
</evidence>
<feature type="transmembrane region" description="Helical" evidence="16">
    <location>
        <begin position="151"/>
        <end position="169"/>
    </location>
</feature>
<feature type="domain" description="FtsK" evidence="17">
    <location>
        <begin position="375"/>
        <end position="578"/>
    </location>
</feature>
<keyword evidence="3" id="KW-1003">Cell membrane</keyword>
<dbReference type="InterPro" id="IPR050206">
    <property type="entry name" value="FtsK/SpoIIIE/SftA"/>
</dbReference>
<organism evidence="18 19">
    <name type="scientific">Tissierella praeacuta DSM 18095</name>
    <dbReference type="NCBI Taxonomy" id="1123404"/>
    <lineage>
        <taxon>Bacteria</taxon>
        <taxon>Bacillati</taxon>
        <taxon>Bacillota</taxon>
        <taxon>Tissierellia</taxon>
        <taxon>Tissierellales</taxon>
        <taxon>Tissierellaceae</taxon>
        <taxon>Tissierella</taxon>
    </lineage>
</organism>
<feature type="transmembrane region" description="Helical" evidence="16">
    <location>
        <begin position="55"/>
        <end position="76"/>
    </location>
</feature>
<feature type="transmembrane region" description="Helical" evidence="16">
    <location>
        <begin position="88"/>
        <end position="105"/>
    </location>
</feature>
<evidence type="ECO:0000256" key="1">
    <source>
        <dbReference type="ARBA" id="ARBA00004651"/>
    </source>
</evidence>
<evidence type="ECO:0000256" key="2">
    <source>
        <dbReference type="ARBA" id="ARBA00006474"/>
    </source>
</evidence>
<feature type="transmembrane region" description="Helical" evidence="16">
    <location>
        <begin position="125"/>
        <end position="144"/>
    </location>
</feature>
<dbReference type="InterPro" id="IPR041027">
    <property type="entry name" value="FtsK_alpha"/>
</dbReference>
<evidence type="ECO:0000256" key="8">
    <source>
        <dbReference type="ARBA" id="ARBA00022840"/>
    </source>
</evidence>
<evidence type="ECO:0000256" key="3">
    <source>
        <dbReference type="ARBA" id="ARBA00022475"/>
    </source>
</evidence>
<dbReference type="PANTHER" id="PTHR22683:SF41">
    <property type="entry name" value="DNA TRANSLOCASE FTSK"/>
    <property type="match status" value="1"/>
</dbReference>
<comment type="function">
    <text evidence="13">Essential cell division protein that coordinates cell division and chromosome segregation. The N-terminus is involved in assembly of the cell-division machinery. The C-terminus functions as a DNA motor that moves dsDNA in an ATP-dependent manner towards the dif recombination site, which is located within the replication terminus region. Required for activation of the Xer recombinase, allowing activation of chromosome unlinking by recombination.</text>
</comment>
<dbReference type="InterPro" id="IPR025199">
    <property type="entry name" value="FtsK_4TM"/>
</dbReference>
<dbReference type="AlphaFoldDB" id="A0A1M4SHX9"/>
<evidence type="ECO:0000256" key="11">
    <source>
        <dbReference type="ARBA" id="ARBA00023136"/>
    </source>
</evidence>
<dbReference type="InterPro" id="IPR002543">
    <property type="entry name" value="FtsK_dom"/>
</dbReference>
<evidence type="ECO:0000256" key="7">
    <source>
        <dbReference type="ARBA" id="ARBA00022829"/>
    </source>
</evidence>
<evidence type="ECO:0000256" key="13">
    <source>
        <dbReference type="ARBA" id="ARBA00024986"/>
    </source>
</evidence>
<comment type="similarity">
    <text evidence="2">Belongs to the FtsK/SpoIIIE/SftA family.</text>
</comment>
<evidence type="ECO:0000256" key="12">
    <source>
        <dbReference type="ARBA" id="ARBA00023306"/>
    </source>
</evidence>
<dbReference type="Gene3D" id="3.40.50.300">
    <property type="entry name" value="P-loop containing nucleotide triphosphate hydrolases"/>
    <property type="match status" value="1"/>
</dbReference>
<dbReference type="Gene3D" id="3.30.980.40">
    <property type="match status" value="1"/>
</dbReference>
<reference evidence="19" key="1">
    <citation type="submission" date="2016-11" db="EMBL/GenBank/DDBJ databases">
        <authorList>
            <person name="Varghese N."/>
            <person name="Submissions S."/>
        </authorList>
    </citation>
    <scope>NUCLEOTIDE SEQUENCE [LARGE SCALE GENOMIC DNA]</scope>
    <source>
        <strain evidence="19">DSM 18095</strain>
    </source>
</reference>
<evidence type="ECO:0000256" key="5">
    <source>
        <dbReference type="ARBA" id="ARBA00022692"/>
    </source>
</evidence>
<proteinExistence type="inferred from homology"/>
<dbReference type="InterPro" id="IPR036390">
    <property type="entry name" value="WH_DNA-bd_sf"/>
</dbReference>
<dbReference type="GO" id="GO:0005524">
    <property type="term" value="F:ATP binding"/>
    <property type="evidence" value="ECO:0007669"/>
    <property type="project" value="UniProtKB-UniRule"/>
</dbReference>
<dbReference type="InterPro" id="IPR027417">
    <property type="entry name" value="P-loop_NTPase"/>
</dbReference>
<feature type="coiled-coil region" evidence="15">
    <location>
        <begin position="219"/>
        <end position="246"/>
    </location>
</feature>
<dbReference type="GO" id="GO:0007059">
    <property type="term" value="P:chromosome segregation"/>
    <property type="evidence" value="ECO:0007669"/>
    <property type="project" value="UniProtKB-KW"/>
</dbReference>